<keyword evidence="2" id="KW-1185">Reference proteome</keyword>
<dbReference type="EMBL" id="CM039432">
    <property type="protein sequence ID" value="KAI4333225.1"/>
    <property type="molecule type" value="Genomic_DNA"/>
</dbReference>
<accession>A0ACB9NAM7</accession>
<evidence type="ECO:0000313" key="1">
    <source>
        <dbReference type="EMBL" id="KAI4333225.1"/>
    </source>
</evidence>
<proteinExistence type="predicted"/>
<dbReference type="Proteomes" id="UP000828941">
    <property type="component" value="Chromosome 7"/>
</dbReference>
<comment type="caution">
    <text evidence="1">The sequence shown here is derived from an EMBL/GenBank/DDBJ whole genome shotgun (WGS) entry which is preliminary data.</text>
</comment>
<protein>
    <submittedName>
        <fullName evidence="1">Uncharacterized protein</fullName>
    </submittedName>
</protein>
<organism evidence="1 2">
    <name type="scientific">Bauhinia variegata</name>
    <name type="common">Purple orchid tree</name>
    <name type="synonym">Phanera variegata</name>
    <dbReference type="NCBI Taxonomy" id="167791"/>
    <lineage>
        <taxon>Eukaryota</taxon>
        <taxon>Viridiplantae</taxon>
        <taxon>Streptophyta</taxon>
        <taxon>Embryophyta</taxon>
        <taxon>Tracheophyta</taxon>
        <taxon>Spermatophyta</taxon>
        <taxon>Magnoliopsida</taxon>
        <taxon>eudicotyledons</taxon>
        <taxon>Gunneridae</taxon>
        <taxon>Pentapetalae</taxon>
        <taxon>rosids</taxon>
        <taxon>fabids</taxon>
        <taxon>Fabales</taxon>
        <taxon>Fabaceae</taxon>
        <taxon>Cercidoideae</taxon>
        <taxon>Cercideae</taxon>
        <taxon>Bauhiniinae</taxon>
        <taxon>Bauhinia</taxon>
    </lineage>
</organism>
<gene>
    <name evidence="1" type="ORF">L6164_018060</name>
</gene>
<evidence type="ECO:0000313" key="2">
    <source>
        <dbReference type="Proteomes" id="UP000828941"/>
    </source>
</evidence>
<sequence>MLKITFLSLNERGDGFASGTIDLGHGLHVSEISSFKKVWTTYQGGPDDLGATFFEPTGLPEGFFMLGCYCQPNNKPLFGSVLVAQDDSSITTLKEPRDYELAWSSECLQIKQENHGYIWLPTPHDGYKAVGFVVTTSQDKPSLDRIRCVRSDLTDQCEAYTWIWGPGKNNDTNGLNVYNVRPCKRGTQAAGVHVGTFLAQNGATTNTLSIACLINKNFETTLPSMPNVHQIQALIQAYSPYIYFHPDEQYLPSSVNWYFTNGALLYKKGEESKPVPIEPNGTNLPQDDNNDGAYWLDLPLHEAKRERVKKGDLQSCLSYVHVKSMFGGTFTDISMWVFFPFNGPARAKVWFINIPMGKIGEHVGDWEHVTLRISNFNGELRKVYLSQHSHGKWVDAPEIEFQNGNKPVTYSSLHGHAFYTKPGLSLQGRFGIGIRNDTAKSDKVMDMGERFEVVAGDYLGSAIVEPPWLHYARHWGPTIRYEANSALEWIGRLLPNEVLCEEGPTGPKKKINWCEDERVKC</sequence>
<reference evidence="1 2" key="1">
    <citation type="journal article" date="2022" name="DNA Res.">
        <title>Chromosomal-level genome assembly of the orchid tree Bauhinia variegata (Leguminosae; Cercidoideae) supports the allotetraploid origin hypothesis of Bauhinia.</title>
        <authorList>
            <person name="Zhong Y."/>
            <person name="Chen Y."/>
            <person name="Zheng D."/>
            <person name="Pang J."/>
            <person name="Liu Y."/>
            <person name="Luo S."/>
            <person name="Meng S."/>
            <person name="Qian L."/>
            <person name="Wei D."/>
            <person name="Dai S."/>
            <person name="Zhou R."/>
        </authorList>
    </citation>
    <scope>NUCLEOTIDE SEQUENCE [LARGE SCALE GENOMIC DNA]</scope>
    <source>
        <strain evidence="1">BV-YZ2020</strain>
    </source>
</reference>
<name>A0ACB9NAM7_BAUVA</name>